<dbReference type="AlphaFoldDB" id="G7Z4R2"/>
<protein>
    <submittedName>
        <fullName evidence="2">Uncharacterized protein</fullName>
    </submittedName>
</protein>
<feature type="compositionally biased region" description="Low complexity" evidence="1">
    <location>
        <begin position="1"/>
        <end position="10"/>
    </location>
</feature>
<dbReference type="EMBL" id="FQ311868">
    <property type="protein sequence ID" value="CBS86486.1"/>
    <property type="molecule type" value="Genomic_DNA"/>
</dbReference>
<feature type="region of interest" description="Disordered" evidence="1">
    <location>
        <begin position="86"/>
        <end position="108"/>
    </location>
</feature>
<dbReference type="KEGG" id="ali:AZOLI_1163"/>
<reference evidence="3" key="1">
    <citation type="journal article" date="2011" name="PLoS Genet.">
        <title>Azospirillum genomes reveal transition of bacteria from aquatic to terrestrial environments.</title>
        <authorList>
            <person name="Wisniewski-Dye F."/>
            <person name="Borziak K."/>
            <person name="Khalsa-Moyers G."/>
            <person name="Alexandre G."/>
            <person name="Sukharnikov L.O."/>
            <person name="Wuichet K."/>
            <person name="Hurst G.B."/>
            <person name="McDonald W.H."/>
            <person name="Robertson J.S."/>
            <person name="Barbe V."/>
            <person name="Calteau A."/>
            <person name="Rouy Z."/>
            <person name="Mangenot S."/>
            <person name="Prigent-Combaret C."/>
            <person name="Normand P."/>
            <person name="Boyer M."/>
            <person name="Siguier P."/>
            <person name="Dessaux Y."/>
            <person name="Elmerich C."/>
            <person name="Condemine G."/>
            <person name="Krishnen G."/>
            <person name="Kennedy I."/>
            <person name="Paterson A.H."/>
            <person name="Gonzalez V."/>
            <person name="Mavingui P."/>
            <person name="Zhulin I.B."/>
        </authorList>
    </citation>
    <scope>NUCLEOTIDE SEQUENCE [LARGE SCALE GENOMIC DNA]</scope>
    <source>
        <strain evidence="3">4B</strain>
    </source>
</reference>
<sequence length="108" mass="11475">MAASRTARMAARVERNPAGRLPGRMAPQDQEGRIASGNPSGQEPPSPATGQSGEGVRDNVSEFRIDATRVAALTCAPANVTAMKHMAQSLRRRAPGKDSLRVRRKLAA</sequence>
<gene>
    <name evidence="2" type="ordered locus">AZOLI_1163</name>
</gene>
<dbReference type="STRING" id="862719.AZOLI_1163"/>
<keyword evidence="3" id="KW-1185">Reference proteome</keyword>
<evidence type="ECO:0000313" key="2">
    <source>
        <dbReference type="EMBL" id="CBS86486.1"/>
    </source>
</evidence>
<proteinExistence type="predicted"/>
<feature type="region of interest" description="Disordered" evidence="1">
    <location>
        <begin position="1"/>
        <end position="60"/>
    </location>
</feature>
<dbReference type="Proteomes" id="UP000005667">
    <property type="component" value="Chromosome"/>
</dbReference>
<accession>G7Z4R2</accession>
<dbReference type="HOGENOM" id="CLU_2191579_0_0_5"/>
<evidence type="ECO:0000313" key="3">
    <source>
        <dbReference type="Proteomes" id="UP000005667"/>
    </source>
</evidence>
<organism evidence="2 3">
    <name type="scientific">Azospirillum lipoferum (strain 4B)</name>
    <dbReference type="NCBI Taxonomy" id="862719"/>
    <lineage>
        <taxon>Bacteria</taxon>
        <taxon>Pseudomonadati</taxon>
        <taxon>Pseudomonadota</taxon>
        <taxon>Alphaproteobacteria</taxon>
        <taxon>Rhodospirillales</taxon>
        <taxon>Azospirillaceae</taxon>
        <taxon>Azospirillum</taxon>
    </lineage>
</organism>
<name>G7Z4R2_AZOL4</name>
<evidence type="ECO:0000256" key="1">
    <source>
        <dbReference type="SAM" id="MobiDB-lite"/>
    </source>
</evidence>